<reference evidence="1 2" key="1">
    <citation type="journal article" date="2021" name="Elife">
        <title>Chloroplast acquisition without the gene transfer in kleptoplastic sea slugs, Plakobranchus ocellatus.</title>
        <authorList>
            <person name="Maeda T."/>
            <person name="Takahashi S."/>
            <person name="Yoshida T."/>
            <person name="Shimamura S."/>
            <person name="Takaki Y."/>
            <person name="Nagai Y."/>
            <person name="Toyoda A."/>
            <person name="Suzuki Y."/>
            <person name="Arimoto A."/>
            <person name="Ishii H."/>
            <person name="Satoh N."/>
            <person name="Nishiyama T."/>
            <person name="Hasebe M."/>
            <person name="Maruyama T."/>
            <person name="Minagawa J."/>
            <person name="Obokata J."/>
            <person name="Shigenobu S."/>
        </authorList>
    </citation>
    <scope>NUCLEOTIDE SEQUENCE [LARGE SCALE GENOMIC DNA]</scope>
</reference>
<accession>A0AAV4CP75</accession>
<evidence type="ECO:0000313" key="2">
    <source>
        <dbReference type="Proteomes" id="UP000735302"/>
    </source>
</evidence>
<name>A0AAV4CP75_9GAST</name>
<comment type="caution">
    <text evidence="1">The sequence shown here is derived from an EMBL/GenBank/DDBJ whole genome shotgun (WGS) entry which is preliminary data.</text>
</comment>
<keyword evidence="2" id="KW-1185">Reference proteome</keyword>
<sequence>MPVNSKTGIKAIIRTTAARGCEHWLGIPSIGEVAGGGSGLSFLITNFPSRLLSQNESRKISSAVFIITNFASSAGQAPANLVGYCPPCPLRGAAVASTFPKLCFLVPMAVSQTLGLRQTSELLEKLPAPIISRPQHGDLKLLGTLSGQGTDGGARTRDTRVPTDLKADSLPTVPQTFLKKRDLKLQLA</sequence>
<protein>
    <submittedName>
        <fullName evidence="1">Uncharacterized protein</fullName>
    </submittedName>
</protein>
<proteinExistence type="predicted"/>
<dbReference type="AlphaFoldDB" id="A0AAV4CP75"/>
<dbReference type="Proteomes" id="UP000735302">
    <property type="component" value="Unassembled WGS sequence"/>
</dbReference>
<organism evidence="1 2">
    <name type="scientific">Plakobranchus ocellatus</name>
    <dbReference type="NCBI Taxonomy" id="259542"/>
    <lineage>
        <taxon>Eukaryota</taxon>
        <taxon>Metazoa</taxon>
        <taxon>Spiralia</taxon>
        <taxon>Lophotrochozoa</taxon>
        <taxon>Mollusca</taxon>
        <taxon>Gastropoda</taxon>
        <taxon>Heterobranchia</taxon>
        <taxon>Euthyneura</taxon>
        <taxon>Panpulmonata</taxon>
        <taxon>Sacoglossa</taxon>
        <taxon>Placobranchoidea</taxon>
        <taxon>Plakobranchidae</taxon>
        <taxon>Plakobranchus</taxon>
    </lineage>
</organism>
<gene>
    <name evidence="1" type="ORF">PoB_006019300</name>
</gene>
<evidence type="ECO:0000313" key="1">
    <source>
        <dbReference type="EMBL" id="GFO33688.1"/>
    </source>
</evidence>
<dbReference type="EMBL" id="BLXT01006818">
    <property type="protein sequence ID" value="GFO33688.1"/>
    <property type="molecule type" value="Genomic_DNA"/>
</dbReference>